<dbReference type="GO" id="GO:0000398">
    <property type="term" value="P:mRNA splicing, via spliceosome"/>
    <property type="evidence" value="ECO:0007669"/>
    <property type="project" value="TreeGrafter"/>
</dbReference>
<dbReference type="AlphaFoldDB" id="A0A4Z0YGH7"/>
<comment type="caution">
    <text evidence="8">The sequence shown here is derived from an EMBL/GenBank/DDBJ whole genome shotgun (WGS) entry which is preliminary data.</text>
</comment>
<evidence type="ECO:0000256" key="1">
    <source>
        <dbReference type="ARBA" id="ARBA00004496"/>
    </source>
</evidence>
<dbReference type="PROSITE" id="PS00678">
    <property type="entry name" value="WD_REPEATS_1"/>
    <property type="match status" value="1"/>
</dbReference>
<dbReference type="PROSITE" id="PS50082">
    <property type="entry name" value="WD_REPEATS_2"/>
    <property type="match status" value="2"/>
</dbReference>
<keyword evidence="3 6" id="KW-0853">WD repeat</keyword>
<feature type="compositionally biased region" description="Polar residues" evidence="7">
    <location>
        <begin position="57"/>
        <end position="69"/>
    </location>
</feature>
<feature type="repeat" description="WD" evidence="6">
    <location>
        <begin position="88"/>
        <end position="129"/>
    </location>
</feature>
<name>A0A4Z0YGH7_9PEZI</name>
<keyword evidence="4" id="KW-0677">Repeat</keyword>
<feature type="region of interest" description="Disordered" evidence="7">
    <location>
        <begin position="53"/>
        <end position="76"/>
    </location>
</feature>
<keyword evidence="9" id="KW-1185">Reference proteome</keyword>
<dbReference type="SMART" id="SM00320">
    <property type="entry name" value="WD40"/>
    <property type="match status" value="6"/>
</dbReference>
<dbReference type="Gene3D" id="2.130.10.10">
    <property type="entry name" value="YVTN repeat-like/Quinoprotein amine dehydrogenase"/>
    <property type="match status" value="1"/>
</dbReference>
<organism evidence="8 9">
    <name type="scientific">Xylaria hypoxylon</name>
    <dbReference type="NCBI Taxonomy" id="37992"/>
    <lineage>
        <taxon>Eukaryota</taxon>
        <taxon>Fungi</taxon>
        <taxon>Dikarya</taxon>
        <taxon>Ascomycota</taxon>
        <taxon>Pezizomycotina</taxon>
        <taxon>Sordariomycetes</taxon>
        <taxon>Xylariomycetidae</taxon>
        <taxon>Xylariales</taxon>
        <taxon>Xylariaceae</taxon>
        <taxon>Xylaria</taxon>
    </lineage>
</organism>
<evidence type="ECO:0000256" key="4">
    <source>
        <dbReference type="ARBA" id="ARBA00022737"/>
    </source>
</evidence>
<dbReference type="STRING" id="37992.A0A4Z0YGH7"/>
<evidence type="ECO:0000313" key="9">
    <source>
        <dbReference type="Proteomes" id="UP000297716"/>
    </source>
</evidence>
<dbReference type="InterPro" id="IPR015943">
    <property type="entry name" value="WD40/YVTN_repeat-like_dom_sf"/>
</dbReference>
<dbReference type="EMBL" id="SKBN01000094">
    <property type="protein sequence ID" value="TGJ83429.1"/>
    <property type="molecule type" value="Genomic_DNA"/>
</dbReference>
<dbReference type="InterPro" id="IPR001680">
    <property type="entry name" value="WD40_rpt"/>
</dbReference>
<dbReference type="PANTHER" id="PTHR22842:SF3">
    <property type="entry name" value="WD REPEAT DOMAIN-CONTAINING PROTEIN 83"/>
    <property type="match status" value="1"/>
</dbReference>
<dbReference type="PANTHER" id="PTHR22842">
    <property type="entry name" value="WD40 REPEAT PROTEIN"/>
    <property type="match status" value="1"/>
</dbReference>
<evidence type="ECO:0000256" key="6">
    <source>
        <dbReference type="PROSITE-ProRule" id="PRU00221"/>
    </source>
</evidence>
<comment type="similarity">
    <text evidence="5">Belongs to the WD repeat MORG1 family.</text>
</comment>
<gene>
    <name evidence="8" type="ORF">E0Z10_g5343</name>
</gene>
<proteinExistence type="inferred from homology"/>
<sequence>MAFPNKPIAHLLGSSGDEPLHLNSTLEGPVHALAYSASPGTYVLAGSSDRSIRLYNPQPSTTNHSPSSHLSKKGTNPAIPEGRLIQTYSAHGYEVLSLSVSADNARFASAGGDRSVFLWDVASAQTLRRFGGGPQGHSARINSVCFAGEDDSLLISGGLDASVRIWDVRSGAPKPVQVLTEAKDAVTALVAHGSEIVAGSVDGRVRTYDVRAGRCIMDVLGPSVTSLCLTRDGKAVLVSGLDSQLRLMDRETGGCLKTYGDPGRKNEDLRIQSILGGKEQYVLSGDEMTEAPGQDAEGRIWAWDVVTGELKATIHVPWGPVGLEPRKKIIGKDGKEKERTNVISCLTWREGGFGDQFSVSGTSGVVTVYGYN</sequence>
<dbReference type="InterPro" id="IPR019775">
    <property type="entry name" value="WD40_repeat_CS"/>
</dbReference>
<dbReference type="SUPFAM" id="SSF50978">
    <property type="entry name" value="WD40 repeat-like"/>
    <property type="match status" value="1"/>
</dbReference>
<dbReference type="InterPro" id="IPR051980">
    <property type="entry name" value="WD_repeat_MORG1"/>
</dbReference>
<evidence type="ECO:0000256" key="5">
    <source>
        <dbReference type="ARBA" id="ARBA00038145"/>
    </source>
</evidence>
<accession>A0A4Z0YGH7</accession>
<comment type="subcellular location">
    <subcellularLocation>
        <location evidence="1">Cytoplasm</location>
    </subcellularLocation>
</comment>
<evidence type="ECO:0000256" key="7">
    <source>
        <dbReference type="SAM" id="MobiDB-lite"/>
    </source>
</evidence>
<evidence type="ECO:0000256" key="2">
    <source>
        <dbReference type="ARBA" id="ARBA00022490"/>
    </source>
</evidence>
<dbReference type="GO" id="GO:0005737">
    <property type="term" value="C:cytoplasm"/>
    <property type="evidence" value="ECO:0007669"/>
    <property type="project" value="UniProtKB-SubCell"/>
</dbReference>
<dbReference type="Pfam" id="PF00400">
    <property type="entry name" value="WD40"/>
    <property type="match status" value="4"/>
</dbReference>
<protein>
    <submittedName>
        <fullName evidence="8">Uncharacterized protein</fullName>
    </submittedName>
</protein>
<dbReference type="PROSITE" id="PS50294">
    <property type="entry name" value="WD_REPEATS_REGION"/>
    <property type="match status" value="2"/>
</dbReference>
<dbReference type="PRINTS" id="PR00320">
    <property type="entry name" value="GPROTEINBRPT"/>
</dbReference>
<reference evidence="8 9" key="1">
    <citation type="submission" date="2019-03" db="EMBL/GenBank/DDBJ databases">
        <title>Draft genome sequence of Xylaria hypoxylon DSM 108379, a ubiquitous saprotrophic-parasitic fungi on hardwood.</title>
        <authorList>
            <person name="Buettner E."/>
            <person name="Leonhardt S."/>
            <person name="Gebauer A.M."/>
            <person name="Liers C."/>
            <person name="Hofrichter M."/>
            <person name="Kellner H."/>
        </authorList>
    </citation>
    <scope>NUCLEOTIDE SEQUENCE [LARGE SCALE GENOMIC DNA]</scope>
    <source>
        <strain evidence="8 9">DSM 108379</strain>
    </source>
</reference>
<feature type="repeat" description="WD" evidence="6">
    <location>
        <begin position="134"/>
        <end position="176"/>
    </location>
</feature>
<evidence type="ECO:0000256" key="3">
    <source>
        <dbReference type="ARBA" id="ARBA00022574"/>
    </source>
</evidence>
<dbReference type="GO" id="GO:0071013">
    <property type="term" value="C:catalytic step 2 spliceosome"/>
    <property type="evidence" value="ECO:0007669"/>
    <property type="project" value="TreeGrafter"/>
</dbReference>
<dbReference type="OrthoDB" id="71437at2759"/>
<dbReference type="InterPro" id="IPR036322">
    <property type="entry name" value="WD40_repeat_dom_sf"/>
</dbReference>
<dbReference type="InterPro" id="IPR020472">
    <property type="entry name" value="WD40_PAC1"/>
</dbReference>
<evidence type="ECO:0000313" key="8">
    <source>
        <dbReference type="EMBL" id="TGJ83429.1"/>
    </source>
</evidence>
<keyword evidence="2" id="KW-0963">Cytoplasm</keyword>
<dbReference type="Proteomes" id="UP000297716">
    <property type="component" value="Unassembled WGS sequence"/>
</dbReference>